<gene>
    <name evidence="1" type="ORF">PYW08_012342</name>
</gene>
<evidence type="ECO:0000313" key="1">
    <source>
        <dbReference type="EMBL" id="KAJ8705022.1"/>
    </source>
</evidence>
<protein>
    <submittedName>
        <fullName evidence="1">Uncharacterized protein</fullName>
    </submittedName>
</protein>
<proteinExistence type="predicted"/>
<sequence>MVGRVRNVAIGKVRAEVMAQWQERWQSSKDGRELYSFFTEVTDRVSFGWVEPDYVVSQILTGHGNFRSRLHKMSLCDTALCYCGRADETRDHVLWDCELYTDEREVMLGNWCREDIGPVYHRQLVASPEGFQRLRSFAHKWHSKRKALELQ</sequence>
<comment type="caution">
    <text evidence="1">The sequence shown here is derived from an EMBL/GenBank/DDBJ whole genome shotgun (WGS) entry which is preliminary data.</text>
</comment>
<organism evidence="1 2">
    <name type="scientific">Mythimna loreyi</name>
    <dbReference type="NCBI Taxonomy" id="667449"/>
    <lineage>
        <taxon>Eukaryota</taxon>
        <taxon>Metazoa</taxon>
        <taxon>Ecdysozoa</taxon>
        <taxon>Arthropoda</taxon>
        <taxon>Hexapoda</taxon>
        <taxon>Insecta</taxon>
        <taxon>Pterygota</taxon>
        <taxon>Neoptera</taxon>
        <taxon>Endopterygota</taxon>
        <taxon>Lepidoptera</taxon>
        <taxon>Glossata</taxon>
        <taxon>Ditrysia</taxon>
        <taxon>Noctuoidea</taxon>
        <taxon>Noctuidae</taxon>
        <taxon>Noctuinae</taxon>
        <taxon>Hadenini</taxon>
        <taxon>Mythimna</taxon>
    </lineage>
</organism>
<accession>A0ACC2Q170</accession>
<name>A0ACC2Q170_9NEOP</name>
<dbReference type="EMBL" id="CM056806">
    <property type="protein sequence ID" value="KAJ8705022.1"/>
    <property type="molecule type" value="Genomic_DNA"/>
</dbReference>
<dbReference type="Proteomes" id="UP001231649">
    <property type="component" value="Chromosome 30"/>
</dbReference>
<reference evidence="1" key="1">
    <citation type="submission" date="2023-03" db="EMBL/GenBank/DDBJ databases">
        <title>Chromosome-level genomes of two armyworms, Mythimna separata and Mythimna loreyi, provide insights into the biosynthesis and reception of sex pheromones.</title>
        <authorList>
            <person name="Zhao H."/>
        </authorList>
    </citation>
    <scope>NUCLEOTIDE SEQUENCE</scope>
    <source>
        <strain evidence="1">BeijingLab</strain>
    </source>
</reference>
<keyword evidence="2" id="KW-1185">Reference proteome</keyword>
<evidence type="ECO:0000313" key="2">
    <source>
        <dbReference type="Proteomes" id="UP001231649"/>
    </source>
</evidence>